<evidence type="ECO:0000259" key="1">
    <source>
        <dbReference type="Pfam" id="PF02627"/>
    </source>
</evidence>
<dbReference type="KEGG" id="echi:FKX85_13630"/>
<dbReference type="SUPFAM" id="SSF69118">
    <property type="entry name" value="AhpD-like"/>
    <property type="match status" value="1"/>
</dbReference>
<protein>
    <submittedName>
        <fullName evidence="2">Carboxymuconolactone decarboxylase family protein</fullName>
    </submittedName>
</protein>
<dbReference type="PANTHER" id="PTHR34846">
    <property type="entry name" value="4-CARBOXYMUCONOLACTONE DECARBOXYLASE FAMILY PROTEIN (AFU_ORTHOLOGUE AFUA_6G11590)"/>
    <property type="match status" value="1"/>
</dbReference>
<dbReference type="PANTHER" id="PTHR34846:SF10">
    <property type="entry name" value="CYTOPLASMIC PROTEIN"/>
    <property type="match status" value="1"/>
</dbReference>
<dbReference type="GO" id="GO:0051920">
    <property type="term" value="F:peroxiredoxin activity"/>
    <property type="evidence" value="ECO:0007669"/>
    <property type="project" value="InterPro"/>
</dbReference>
<dbReference type="InterPro" id="IPR004675">
    <property type="entry name" value="AhpD_core"/>
</dbReference>
<evidence type="ECO:0000313" key="2">
    <source>
        <dbReference type="EMBL" id="QDH80016.1"/>
    </source>
</evidence>
<dbReference type="InterPro" id="IPR029032">
    <property type="entry name" value="AhpD-like"/>
</dbReference>
<dbReference type="InterPro" id="IPR003779">
    <property type="entry name" value="CMD-like"/>
</dbReference>
<proteinExistence type="predicted"/>
<dbReference type="Proteomes" id="UP000316614">
    <property type="component" value="Chromosome"/>
</dbReference>
<gene>
    <name evidence="2" type="ORF">FKX85_13630</name>
</gene>
<reference evidence="2 3" key="1">
    <citation type="submission" date="2019-06" db="EMBL/GenBank/DDBJ databases">
        <title>Echinicola alkalisoli sp. nov. isolated from saline soil.</title>
        <authorList>
            <person name="Sun J.-Q."/>
            <person name="Xu L."/>
        </authorList>
    </citation>
    <scope>NUCLEOTIDE SEQUENCE [LARGE SCALE GENOMIC DNA]</scope>
    <source>
        <strain evidence="2 3">LN3S3</strain>
    </source>
</reference>
<evidence type="ECO:0000313" key="3">
    <source>
        <dbReference type="Proteomes" id="UP000316614"/>
    </source>
</evidence>
<dbReference type="NCBIfam" id="TIGR00778">
    <property type="entry name" value="ahpD_dom"/>
    <property type="match status" value="1"/>
</dbReference>
<name>A0A514CJQ9_9BACT</name>
<keyword evidence="3" id="KW-1185">Reference proteome</keyword>
<dbReference type="AlphaFoldDB" id="A0A514CJQ9"/>
<dbReference type="Gene3D" id="1.20.1290.10">
    <property type="entry name" value="AhpD-like"/>
    <property type="match status" value="1"/>
</dbReference>
<dbReference type="OrthoDB" id="9801997at2"/>
<feature type="domain" description="Carboxymuconolactone decarboxylase-like" evidence="1">
    <location>
        <begin position="29"/>
        <end position="91"/>
    </location>
</feature>
<dbReference type="EMBL" id="CP041253">
    <property type="protein sequence ID" value="QDH80016.1"/>
    <property type="molecule type" value="Genomic_DNA"/>
</dbReference>
<accession>A0A514CJQ9</accession>
<organism evidence="2 3">
    <name type="scientific">Echinicola soli</name>
    <dbReference type="NCBI Taxonomy" id="2591634"/>
    <lineage>
        <taxon>Bacteria</taxon>
        <taxon>Pseudomonadati</taxon>
        <taxon>Bacteroidota</taxon>
        <taxon>Cytophagia</taxon>
        <taxon>Cytophagales</taxon>
        <taxon>Cyclobacteriaceae</taxon>
        <taxon>Echinicola</taxon>
    </lineage>
</organism>
<dbReference type="RefSeq" id="WP_141615253.1">
    <property type="nucleotide sequence ID" value="NZ_CP041253.1"/>
</dbReference>
<dbReference type="Pfam" id="PF02627">
    <property type="entry name" value="CMD"/>
    <property type="match status" value="1"/>
</dbReference>
<sequence>MKERILSQDLPNGLYQSLKGVQDYLDQCPLEKSFMTLIKMRVSQINSCAYCIDMHFKEGIHAGETPLRLVSLSAWRETPYYSAKEQAVLEFSETLTHMKAEQHSDGIHDQLKEHFTPTEIAYLTLAVIQINSWNRLVRSFGLVPGNYKVQES</sequence>